<feature type="compositionally biased region" description="Basic residues" evidence="1">
    <location>
        <begin position="1"/>
        <end position="11"/>
    </location>
</feature>
<proteinExistence type="predicted"/>
<dbReference type="AlphaFoldDB" id="A0A2J8VQ60"/>
<name>A0A2J8VQ60_PONAB</name>
<organism evidence="2">
    <name type="scientific">Pongo abelii</name>
    <name type="common">Sumatran orangutan</name>
    <name type="synonym">Pongo pygmaeus abelii</name>
    <dbReference type="NCBI Taxonomy" id="9601"/>
    <lineage>
        <taxon>Eukaryota</taxon>
        <taxon>Metazoa</taxon>
        <taxon>Chordata</taxon>
        <taxon>Craniata</taxon>
        <taxon>Vertebrata</taxon>
        <taxon>Euteleostomi</taxon>
        <taxon>Mammalia</taxon>
        <taxon>Eutheria</taxon>
        <taxon>Euarchontoglires</taxon>
        <taxon>Primates</taxon>
        <taxon>Haplorrhini</taxon>
        <taxon>Catarrhini</taxon>
        <taxon>Hominidae</taxon>
        <taxon>Pongo</taxon>
    </lineage>
</organism>
<protein>
    <submittedName>
        <fullName evidence="2">SLC25A48 isoform 7</fullName>
    </submittedName>
</protein>
<comment type="caution">
    <text evidence="2">The sequence shown here is derived from an EMBL/GenBank/DDBJ whole genome shotgun (WGS) entry which is preliminary data.</text>
</comment>
<sequence>MRCSQCHRRPPSGHGQDSPAGWRWLRKHPQLHPHGVQEGERVRLLQRHVLPPRQHCRLQLRGVWGLQ</sequence>
<accession>A0A2J8VQ60</accession>
<evidence type="ECO:0000313" key="2">
    <source>
        <dbReference type="EMBL" id="PNJ59649.1"/>
    </source>
</evidence>
<gene>
    <name evidence="2" type="ORF">CR201_G0017579</name>
</gene>
<evidence type="ECO:0000256" key="1">
    <source>
        <dbReference type="SAM" id="MobiDB-lite"/>
    </source>
</evidence>
<reference evidence="2" key="1">
    <citation type="submission" date="2017-12" db="EMBL/GenBank/DDBJ databases">
        <title>High-resolution comparative analysis of great ape genomes.</title>
        <authorList>
            <person name="Pollen A."/>
            <person name="Hastie A."/>
            <person name="Hormozdiari F."/>
            <person name="Dougherty M."/>
            <person name="Liu R."/>
            <person name="Chaisson M."/>
            <person name="Hoppe E."/>
            <person name="Hill C."/>
            <person name="Pang A."/>
            <person name="Hillier L."/>
            <person name="Baker C."/>
            <person name="Armstrong J."/>
            <person name="Shendure J."/>
            <person name="Paten B."/>
            <person name="Wilson R."/>
            <person name="Chao H."/>
            <person name="Schneider V."/>
            <person name="Ventura M."/>
            <person name="Kronenberg Z."/>
            <person name="Murali S."/>
            <person name="Gordon D."/>
            <person name="Cantsilieris S."/>
            <person name="Munson K."/>
            <person name="Nelson B."/>
            <person name="Raja A."/>
            <person name="Underwood J."/>
            <person name="Diekhans M."/>
            <person name="Fiddes I."/>
            <person name="Haussler D."/>
            <person name="Eichler E."/>
        </authorList>
    </citation>
    <scope>NUCLEOTIDE SEQUENCE [LARGE SCALE GENOMIC DNA]</scope>
    <source>
        <strain evidence="2">Susie</strain>
    </source>
</reference>
<dbReference type="EMBL" id="NDHI03003414">
    <property type="protein sequence ID" value="PNJ59649.1"/>
    <property type="molecule type" value="Genomic_DNA"/>
</dbReference>
<feature type="region of interest" description="Disordered" evidence="1">
    <location>
        <begin position="1"/>
        <end position="22"/>
    </location>
</feature>